<gene>
    <name evidence="1" type="ORF">GRI48_12760</name>
</gene>
<organism evidence="1 2">
    <name type="scientific">Qipengyuania oceanensis</name>
    <dbReference type="NCBI Taxonomy" id="1463597"/>
    <lineage>
        <taxon>Bacteria</taxon>
        <taxon>Pseudomonadati</taxon>
        <taxon>Pseudomonadota</taxon>
        <taxon>Alphaproteobacteria</taxon>
        <taxon>Sphingomonadales</taxon>
        <taxon>Erythrobacteraceae</taxon>
        <taxon>Qipengyuania</taxon>
    </lineage>
</organism>
<dbReference type="Gene3D" id="1.25.40.10">
    <property type="entry name" value="Tetratricopeptide repeat domain"/>
    <property type="match status" value="1"/>
</dbReference>
<dbReference type="RefSeq" id="WP_160676967.1">
    <property type="nucleotide sequence ID" value="NZ_WTYN01000004.1"/>
</dbReference>
<accession>A0A844YLH6</accession>
<keyword evidence="2" id="KW-1185">Reference proteome</keyword>
<dbReference type="SUPFAM" id="SSF48452">
    <property type="entry name" value="TPR-like"/>
    <property type="match status" value="1"/>
</dbReference>
<dbReference type="OrthoDB" id="92543at2"/>
<dbReference type="InterPro" id="IPR011990">
    <property type="entry name" value="TPR-like_helical_dom_sf"/>
</dbReference>
<reference evidence="1 2" key="1">
    <citation type="submission" date="2019-12" db="EMBL/GenBank/DDBJ databases">
        <title>Genomic-based taxomic classification of the family Erythrobacteraceae.</title>
        <authorList>
            <person name="Xu L."/>
        </authorList>
    </citation>
    <scope>NUCLEOTIDE SEQUENCE [LARGE SCALE GENOMIC DNA]</scope>
    <source>
        <strain evidence="1 2">MCCC 1A09965</strain>
    </source>
</reference>
<evidence type="ECO:0000313" key="2">
    <source>
        <dbReference type="Proteomes" id="UP000445582"/>
    </source>
</evidence>
<proteinExistence type="predicted"/>
<dbReference type="Proteomes" id="UP000445582">
    <property type="component" value="Unassembled WGS sequence"/>
</dbReference>
<protein>
    <recommendedName>
        <fullName evidence="3">Tetratricopeptide repeat protein</fullName>
    </recommendedName>
</protein>
<name>A0A844YLH6_9SPHN</name>
<evidence type="ECO:0000313" key="1">
    <source>
        <dbReference type="EMBL" id="MXO63878.1"/>
    </source>
</evidence>
<dbReference type="EMBL" id="WTYN01000004">
    <property type="protein sequence ID" value="MXO63878.1"/>
    <property type="molecule type" value="Genomic_DNA"/>
</dbReference>
<dbReference type="AlphaFoldDB" id="A0A844YLH6"/>
<comment type="caution">
    <text evidence="1">The sequence shown here is derived from an EMBL/GenBank/DDBJ whole genome shotgun (WGS) entry which is preliminary data.</text>
</comment>
<sequence>MMITASLALAFLAAGPAGSVEEVDVAFEKLAAGQNAAAIRQIEDNDNLRSDDPARLVNLGVAHAREGDLEAARAYFRAAMFSDDRQMLETASGEWVDSRVLARQALARIDAGRFDDQPRMAAR</sequence>
<evidence type="ECO:0008006" key="3">
    <source>
        <dbReference type="Google" id="ProtNLM"/>
    </source>
</evidence>